<feature type="compositionally biased region" description="Low complexity" evidence="7">
    <location>
        <begin position="991"/>
        <end position="1006"/>
    </location>
</feature>
<feature type="domain" description="RING-type" evidence="9">
    <location>
        <begin position="1219"/>
        <end position="1264"/>
    </location>
</feature>
<evidence type="ECO:0000313" key="10">
    <source>
        <dbReference type="EMBL" id="KAK4084691.1"/>
    </source>
</evidence>
<feature type="compositionally biased region" description="Acidic residues" evidence="7">
    <location>
        <begin position="1271"/>
        <end position="1288"/>
    </location>
</feature>
<feature type="compositionally biased region" description="Pro residues" evidence="7">
    <location>
        <begin position="411"/>
        <end position="422"/>
    </location>
</feature>
<feature type="compositionally biased region" description="Pro residues" evidence="7">
    <location>
        <begin position="437"/>
        <end position="447"/>
    </location>
</feature>
<dbReference type="Pfam" id="PF17123">
    <property type="entry name" value="zf-RING_11"/>
    <property type="match status" value="1"/>
</dbReference>
<keyword evidence="3 6" id="KW-0863">Zinc-finger</keyword>
<evidence type="ECO:0000256" key="2">
    <source>
        <dbReference type="ARBA" id="ARBA00022723"/>
    </source>
</evidence>
<feature type="region of interest" description="Disordered" evidence="7">
    <location>
        <begin position="875"/>
        <end position="945"/>
    </location>
</feature>
<evidence type="ECO:0000259" key="8">
    <source>
        <dbReference type="PROSITE" id="PS50006"/>
    </source>
</evidence>
<feature type="compositionally biased region" description="Low complexity" evidence="7">
    <location>
        <begin position="880"/>
        <end position="907"/>
    </location>
</feature>
<feature type="region of interest" description="Disordered" evidence="7">
    <location>
        <begin position="1271"/>
        <end position="1429"/>
    </location>
</feature>
<evidence type="ECO:0000256" key="1">
    <source>
        <dbReference type="ARBA" id="ARBA00022679"/>
    </source>
</evidence>
<gene>
    <name evidence="10" type="ORF">Purlil1_10276</name>
</gene>
<keyword evidence="1" id="KW-0808">Transferase</keyword>
<dbReference type="PANTHER" id="PTHR15067:SF7">
    <property type="entry name" value="E3 UBIQUITIN-PROTEIN LIGASE DMA1-RELATED"/>
    <property type="match status" value="1"/>
</dbReference>
<dbReference type="SMART" id="SM00184">
    <property type="entry name" value="RING"/>
    <property type="match status" value="1"/>
</dbReference>
<evidence type="ECO:0000256" key="6">
    <source>
        <dbReference type="PROSITE-ProRule" id="PRU00175"/>
    </source>
</evidence>
<feature type="region of interest" description="Disordered" evidence="7">
    <location>
        <begin position="1"/>
        <end position="36"/>
    </location>
</feature>
<dbReference type="InterPro" id="IPR008984">
    <property type="entry name" value="SMAD_FHA_dom_sf"/>
</dbReference>
<feature type="region of interest" description="Disordered" evidence="7">
    <location>
        <begin position="314"/>
        <end position="360"/>
    </location>
</feature>
<dbReference type="SMART" id="SM00240">
    <property type="entry name" value="FHA"/>
    <property type="match status" value="1"/>
</dbReference>
<accession>A0ABR0BNC6</accession>
<feature type="region of interest" description="Disordered" evidence="7">
    <location>
        <begin position="965"/>
        <end position="1046"/>
    </location>
</feature>
<evidence type="ECO:0000256" key="5">
    <source>
        <dbReference type="ARBA" id="ARBA00022833"/>
    </source>
</evidence>
<feature type="compositionally biased region" description="Basic and acidic residues" evidence="7">
    <location>
        <begin position="592"/>
        <end position="608"/>
    </location>
</feature>
<organism evidence="10 11">
    <name type="scientific">Purpureocillium lilacinum</name>
    <name type="common">Paecilomyces lilacinus</name>
    <dbReference type="NCBI Taxonomy" id="33203"/>
    <lineage>
        <taxon>Eukaryota</taxon>
        <taxon>Fungi</taxon>
        <taxon>Dikarya</taxon>
        <taxon>Ascomycota</taxon>
        <taxon>Pezizomycotina</taxon>
        <taxon>Sordariomycetes</taxon>
        <taxon>Hypocreomycetidae</taxon>
        <taxon>Hypocreales</taxon>
        <taxon>Ophiocordycipitaceae</taxon>
        <taxon>Purpureocillium</taxon>
    </lineage>
</organism>
<dbReference type="Pfam" id="PF00498">
    <property type="entry name" value="FHA"/>
    <property type="match status" value="1"/>
</dbReference>
<proteinExistence type="predicted"/>
<evidence type="ECO:0008006" key="12">
    <source>
        <dbReference type="Google" id="ProtNLM"/>
    </source>
</evidence>
<dbReference type="PROSITE" id="PS50089">
    <property type="entry name" value="ZF_RING_2"/>
    <property type="match status" value="1"/>
</dbReference>
<feature type="compositionally biased region" description="Low complexity" evidence="7">
    <location>
        <begin position="1019"/>
        <end position="1035"/>
    </location>
</feature>
<dbReference type="SUPFAM" id="SSF57850">
    <property type="entry name" value="RING/U-box"/>
    <property type="match status" value="1"/>
</dbReference>
<feature type="region of interest" description="Disordered" evidence="7">
    <location>
        <begin position="762"/>
        <end position="861"/>
    </location>
</feature>
<dbReference type="SUPFAM" id="SSF49879">
    <property type="entry name" value="SMAD/FHA domain"/>
    <property type="match status" value="1"/>
</dbReference>
<feature type="compositionally biased region" description="Pro residues" evidence="7">
    <location>
        <begin position="20"/>
        <end position="31"/>
    </location>
</feature>
<dbReference type="EMBL" id="JAWRVI010000051">
    <property type="protein sequence ID" value="KAK4084691.1"/>
    <property type="molecule type" value="Genomic_DNA"/>
</dbReference>
<sequence length="1429" mass="152057">MDASTTTTTTTSKVRRRRPVAPPPPPPPSPPGCELNDGPEVSDVAIFFFPYALASLRSPSAGAAAAAAAFCVLRSAGCASTEDALLADCRRLGWGWGGGVLVAPVAAPRATATSMESADGKSPRRAVAGWQADWTGCGVMTFGSGDRPRLRSGVPQPSWAQSVHDLTAPPLSPHACSVADGVSGVQVSLPVRYHRHLTQMNVPTRPPKNNAPRPSAEAWALERPSPKGPNPRGNRRQGDSTPGRARWVVPVACWIPSLSQPEGGHFSAIACPGRAPVGLASGDPAPVLAARVHAGAVPRPPSWAGSILVLPPALQPGSSSPEASRPPPAPAPGPAAAPLDRQTDLSKRKTPHWSHSSPALVLRSPGLESSMTIRHQTTLFFSLRRPVVVVFFKSGLRFHHPSHPSTHATKPWPPRPSGPPRPWNLELPRKPSQARRPSPPLPTPRPPGPHRRTCASTGPLGCSIVQHHQQEHQRRRQRRRASLPLTVRQTLLVRQFFRTVAPHAYKQTSIHPSIRRHCRRRPCASVLSSVRRQSLLSPVSVARQFVWLRSRGLEAVHRSAPSSGPAVAPRAEADSETGQNRASSVPRLASPRRPDRCDSSRFKVRVESSGRQTPPCRLKPNPRASGALLRRTSRASVTAPLFRRRRSTLARSGWHFRLDCIAAFVGIIVNRPLACTRRIPALDRASSTASQFRRRSQRATNDPSVFLKLINPQPPPEETFCDPSPAPVTADVVTDPRSNQLALVASVAVAAAAASLPFRRAARLPPVGPPPVARSTATWCSGEPTARTTRAQVPPARLLTHSHTPLGGPAETRAKTLDKKGQLREIPSAPQTASMFTQPVSSPPPGPQTASPVSPGRPSRLRGLSYLRNYTHNHLLSRDSSGSNSNSHSNSHAAPAGASNTSHARSGSGHGHGHSHGHGTASGANLTRSVSYTPSSTTTTPSSHAAAALNPTAPAAQNLNRLTLVSSNPDTSSAHARIASTTSHPESIPEAAAAAAAAAAAPATPHAADDRQPAMPHNATATSTPATGDAAAATASNPESTPSIRFSAYYDPRSTRPSLSFPPISRTLPNGTEVIRVGRYSERDGQAANMAGNQPSAAPVGFKSKVVSRRHCEFWCEDGKWYIRDVKSSSGTFLNHIRLSPPSQESKAYPVNDGDIVQLGIDFKGGEEMIFRCVKMRLELNRGWQNKLNTFNVAAHKRLRTMATGNGAASVSSSNSQDCSICLNSIAPCQSLFVAPCSHTWHFKCVRSLLSSPQYPIFVCPNCRAGADLEADVEEPDEEWQQLEEGADDEAKPQTANGQPPEAVLQPSPVPAPEPEPDAMDITMDVTVNPNASDSPSGRSNLPHEPTEPVPIRNPASGAGRVNQLRENRSPSPHTNGEGPITPRNNAGPWVFDGGAGRRVADPTAEMTSLDAATEMDLSGGGTSDASSR</sequence>
<dbReference type="PANTHER" id="PTHR15067">
    <property type="entry name" value="E3 UBIQUITIN-PROTEIN LIGASE RNF8"/>
    <property type="match status" value="1"/>
</dbReference>
<evidence type="ECO:0000259" key="9">
    <source>
        <dbReference type="PROSITE" id="PS50089"/>
    </source>
</evidence>
<feature type="region of interest" description="Disordered" evidence="7">
    <location>
        <begin position="197"/>
        <end position="243"/>
    </location>
</feature>
<comment type="caution">
    <text evidence="10">The sequence shown here is derived from an EMBL/GenBank/DDBJ whole genome shotgun (WGS) entry which is preliminary data.</text>
</comment>
<reference evidence="10 11" key="1">
    <citation type="journal article" date="2024" name="Microbiol. Resour. Announc.">
        <title>Genome annotations for the ascomycete fungi Trichoderma harzianum, Trichoderma aggressivum, and Purpureocillium lilacinum.</title>
        <authorList>
            <person name="Beijen E.P.W."/>
            <person name="Ohm R.A."/>
        </authorList>
    </citation>
    <scope>NUCLEOTIDE SEQUENCE [LARGE SCALE GENOMIC DNA]</scope>
    <source>
        <strain evidence="10 11">CBS 150709</strain>
    </source>
</reference>
<evidence type="ECO:0000313" key="11">
    <source>
        <dbReference type="Proteomes" id="UP001287286"/>
    </source>
</evidence>
<evidence type="ECO:0000256" key="4">
    <source>
        <dbReference type="ARBA" id="ARBA00022786"/>
    </source>
</evidence>
<keyword evidence="5" id="KW-0862">Zinc</keyword>
<dbReference type="PROSITE" id="PS50006">
    <property type="entry name" value="FHA_DOMAIN"/>
    <property type="match status" value="1"/>
</dbReference>
<dbReference type="Proteomes" id="UP001287286">
    <property type="component" value="Unassembled WGS sequence"/>
</dbReference>
<feature type="region of interest" description="Disordered" evidence="7">
    <location>
        <begin position="399"/>
        <end position="460"/>
    </location>
</feature>
<dbReference type="Gene3D" id="2.60.200.20">
    <property type="match status" value="1"/>
</dbReference>
<dbReference type="InterPro" id="IPR001841">
    <property type="entry name" value="Znf_RING"/>
</dbReference>
<feature type="compositionally biased region" description="Polar residues" evidence="7">
    <location>
        <begin position="965"/>
        <end position="985"/>
    </location>
</feature>
<dbReference type="Gene3D" id="3.30.40.10">
    <property type="entry name" value="Zinc/RING finger domain, C3HC4 (zinc finger)"/>
    <property type="match status" value="1"/>
</dbReference>
<feature type="compositionally biased region" description="Basic and acidic residues" evidence="7">
    <location>
        <begin position="812"/>
        <end position="823"/>
    </location>
</feature>
<feature type="compositionally biased region" description="Low complexity" evidence="7">
    <location>
        <begin position="1"/>
        <end position="11"/>
    </location>
</feature>
<feature type="compositionally biased region" description="Polar residues" evidence="7">
    <location>
        <begin position="1326"/>
        <end position="1340"/>
    </location>
</feature>
<name>A0ABR0BNC6_PURLI</name>
<feature type="region of interest" description="Disordered" evidence="7">
    <location>
        <begin position="558"/>
        <end position="625"/>
    </location>
</feature>
<feature type="compositionally biased region" description="Low complexity" evidence="7">
    <location>
        <begin position="918"/>
        <end position="945"/>
    </location>
</feature>
<keyword evidence="11" id="KW-1185">Reference proteome</keyword>
<dbReference type="InterPro" id="IPR000253">
    <property type="entry name" value="FHA_dom"/>
</dbReference>
<evidence type="ECO:0000256" key="7">
    <source>
        <dbReference type="SAM" id="MobiDB-lite"/>
    </source>
</evidence>
<protein>
    <recommendedName>
        <fullName evidence="12">FHA domain containing protein</fullName>
    </recommendedName>
</protein>
<keyword evidence="2" id="KW-0479">Metal-binding</keyword>
<feature type="compositionally biased region" description="Polar residues" evidence="7">
    <location>
        <begin position="829"/>
        <end position="840"/>
    </location>
</feature>
<evidence type="ECO:0000256" key="3">
    <source>
        <dbReference type="ARBA" id="ARBA00022771"/>
    </source>
</evidence>
<keyword evidence="4" id="KW-0833">Ubl conjugation pathway</keyword>
<dbReference type="InterPro" id="IPR013083">
    <property type="entry name" value="Znf_RING/FYVE/PHD"/>
</dbReference>
<feature type="compositionally biased region" description="Pro residues" evidence="7">
    <location>
        <begin position="324"/>
        <end position="335"/>
    </location>
</feature>
<feature type="domain" description="FHA" evidence="8">
    <location>
        <begin position="1075"/>
        <end position="1139"/>
    </location>
</feature>